<accession>A0AAW1U5V3</accession>
<dbReference type="EMBL" id="JARQZJ010000036">
    <property type="protein sequence ID" value="KAK9876315.1"/>
    <property type="molecule type" value="Genomic_DNA"/>
</dbReference>
<dbReference type="Proteomes" id="UP001431783">
    <property type="component" value="Unassembled WGS sequence"/>
</dbReference>
<protein>
    <recommendedName>
        <fullName evidence="7">Protein arginine methyltransferase NDUFAF7</fullName>
        <ecNumber evidence="7">2.1.1.320</ecNumber>
    </recommendedName>
</protein>
<comment type="caution">
    <text evidence="8">The sequence shown here is derived from an EMBL/GenBank/DDBJ whole genome shotgun (WGS) entry which is preliminary data.</text>
</comment>
<dbReference type="GO" id="GO:0035243">
    <property type="term" value="F:protein-arginine omega-N symmetric methyltransferase activity"/>
    <property type="evidence" value="ECO:0007669"/>
    <property type="project" value="UniProtKB-EC"/>
</dbReference>
<keyword evidence="4 7" id="KW-0808">Transferase</keyword>
<comment type="similarity">
    <text evidence="2 7">Belongs to the NDUFAF7 family.</text>
</comment>
<dbReference type="AlphaFoldDB" id="A0AAW1U5V3"/>
<dbReference type="GO" id="GO:0005739">
    <property type="term" value="C:mitochondrion"/>
    <property type="evidence" value="ECO:0007669"/>
    <property type="project" value="UniProtKB-SubCell"/>
</dbReference>
<dbReference type="Gene3D" id="3.40.50.12710">
    <property type="match status" value="1"/>
</dbReference>
<proteinExistence type="inferred from homology"/>
<evidence type="ECO:0000256" key="4">
    <source>
        <dbReference type="ARBA" id="ARBA00022679"/>
    </source>
</evidence>
<name>A0AAW1U5V3_9CUCU</name>
<evidence type="ECO:0000313" key="8">
    <source>
        <dbReference type="EMBL" id="KAK9876315.1"/>
    </source>
</evidence>
<evidence type="ECO:0000256" key="1">
    <source>
        <dbReference type="ARBA" id="ARBA00004173"/>
    </source>
</evidence>
<dbReference type="GO" id="GO:0032981">
    <property type="term" value="P:mitochondrial respiratory chain complex I assembly"/>
    <property type="evidence" value="ECO:0007669"/>
    <property type="project" value="TreeGrafter"/>
</dbReference>
<evidence type="ECO:0000256" key="5">
    <source>
        <dbReference type="ARBA" id="ARBA00023128"/>
    </source>
</evidence>
<sequence>MSGQKPGCPKPFQILELGPGRGSLSQDILRVFSHFQSLKSCSLALVEASPYLANIQARNLCSQSHNITNSSSLFYKEGVGLEGIPIRWYSRLEDVPNIFTIVIAHEFFDALPIHKFQKTEYGYREILIDIGEKEGSFRYIIARNDTPASKAFIQPSESRDHFEVSPESLLIIKTIANRLESFGGLALIADYGHCGEGTDTFRAFKKHKLHDPLVEPGKADLTADVDFLQLKESALEGDKVLAFGPVTQRDFLMKMGIDHRYNALEKNASKEQLEALKFSYSIMVDEKHMGKRFKFMSLLPATMKNILDKYPVVGFS</sequence>
<evidence type="ECO:0000256" key="2">
    <source>
        <dbReference type="ARBA" id="ARBA00005891"/>
    </source>
</evidence>
<dbReference type="InterPro" id="IPR029063">
    <property type="entry name" value="SAM-dependent_MTases_sf"/>
</dbReference>
<evidence type="ECO:0000256" key="6">
    <source>
        <dbReference type="ARBA" id="ARBA00048612"/>
    </source>
</evidence>
<dbReference type="SUPFAM" id="SSF53335">
    <property type="entry name" value="S-adenosyl-L-methionine-dependent methyltransferases"/>
    <property type="match status" value="1"/>
</dbReference>
<keyword evidence="3 7" id="KW-0489">Methyltransferase</keyword>
<dbReference type="Pfam" id="PF02636">
    <property type="entry name" value="Methyltransf_28"/>
    <property type="match status" value="1"/>
</dbReference>
<gene>
    <name evidence="8" type="ORF">WA026_012614</name>
</gene>
<dbReference type="PANTHER" id="PTHR12049:SF7">
    <property type="entry name" value="PROTEIN ARGININE METHYLTRANSFERASE NDUFAF7, MITOCHONDRIAL"/>
    <property type="match status" value="1"/>
</dbReference>
<dbReference type="InterPro" id="IPR038375">
    <property type="entry name" value="NDUFAF7_sf"/>
</dbReference>
<organism evidence="8 9">
    <name type="scientific">Henosepilachna vigintioctopunctata</name>
    <dbReference type="NCBI Taxonomy" id="420089"/>
    <lineage>
        <taxon>Eukaryota</taxon>
        <taxon>Metazoa</taxon>
        <taxon>Ecdysozoa</taxon>
        <taxon>Arthropoda</taxon>
        <taxon>Hexapoda</taxon>
        <taxon>Insecta</taxon>
        <taxon>Pterygota</taxon>
        <taxon>Neoptera</taxon>
        <taxon>Endopterygota</taxon>
        <taxon>Coleoptera</taxon>
        <taxon>Polyphaga</taxon>
        <taxon>Cucujiformia</taxon>
        <taxon>Coccinelloidea</taxon>
        <taxon>Coccinellidae</taxon>
        <taxon>Epilachninae</taxon>
        <taxon>Epilachnini</taxon>
        <taxon>Henosepilachna</taxon>
    </lineage>
</organism>
<evidence type="ECO:0000313" key="9">
    <source>
        <dbReference type="Proteomes" id="UP001431783"/>
    </source>
</evidence>
<dbReference type="PANTHER" id="PTHR12049">
    <property type="entry name" value="PROTEIN ARGININE METHYLTRANSFERASE NDUFAF7, MITOCHONDRIAL"/>
    <property type="match status" value="1"/>
</dbReference>
<reference evidence="8 9" key="1">
    <citation type="submission" date="2023-03" db="EMBL/GenBank/DDBJ databases">
        <title>Genome insight into feeding habits of ladybird beetles.</title>
        <authorList>
            <person name="Li H.-S."/>
            <person name="Huang Y.-H."/>
            <person name="Pang H."/>
        </authorList>
    </citation>
    <scope>NUCLEOTIDE SEQUENCE [LARGE SCALE GENOMIC DNA]</scope>
    <source>
        <strain evidence="8">SYSU_2023b</strain>
        <tissue evidence="8">Whole body</tissue>
    </source>
</reference>
<keyword evidence="5 7" id="KW-0496">Mitochondrion</keyword>
<comment type="subcellular location">
    <subcellularLocation>
        <location evidence="1 7">Mitochondrion</location>
    </subcellularLocation>
</comment>
<dbReference type="GO" id="GO:0032259">
    <property type="term" value="P:methylation"/>
    <property type="evidence" value="ECO:0007669"/>
    <property type="project" value="UniProtKB-KW"/>
</dbReference>
<comment type="function">
    <text evidence="7">Arginine methyltransferase involved in the assembly or stability of mitochondrial NADH:ubiquinone oxidoreductase complex (complex I).</text>
</comment>
<dbReference type="InterPro" id="IPR003788">
    <property type="entry name" value="NDUFAF7"/>
</dbReference>
<dbReference type="EC" id="2.1.1.320" evidence="7"/>
<evidence type="ECO:0000256" key="7">
    <source>
        <dbReference type="RuleBase" id="RU364114"/>
    </source>
</evidence>
<evidence type="ECO:0000256" key="3">
    <source>
        <dbReference type="ARBA" id="ARBA00022603"/>
    </source>
</evidence>
<comment type="catalytic activity">
    <reaction evidence="6 7">
        <text>L-arginyl-[protein] + 2 S-adenosyl-L-methionine = N(omega),N(omega)'-dimethyl-L-arginyl-[protein] + 2 S-adenosyl-L-homocysteine + 2 H(+)</text>
        <dbReference type="Rhea" id="RHEA:48108"/>
        <dbReference type="Rhea" id="RHEA-COMP:10532"/>
        <dbReference type="Rhea" id="RHEA-COMP:11992"/>
        <dbReference type="ChEBI" id="CHEBI:15378"/>
        <dbReference type="ChEBI" id="CHEBI:29965"/>
        <dbReference type="ChEBI" id="CHEBI:57856"/>
        <dbReference type="ChEBI" id="CHEBI:59789"/>
        <dbReference type="ChEBI" id="CHEBI:88221"/>
        <dbReference type="EC" id="2.1.1.320"/>
    </reaction>
</comment>
<keyword evidence="9" id="KW-1185">Reference proteome</keyword>